<proteinExistence type="predicted"/>
<dbReference type="KEGG" id="llu:AKJ09_04854"/>
<name>A0A0K1PXC9_9BACT</name>
<evidence type="ECO:0000313" key="1">
    <source>
        <dbReference type="EMBL" id="AKU98190.1"/>
    </source>
</evidence>
<keyword evidence="2" id="KW-1185">Reference proteome</keyword>
<evidence type="ECO:0000313" key="2">
    <source>
        <dbReference type="Proteomes" id="UP000064967"/>
    </source>
</evidence>
<organism evidence="1 2">
    <name type="scientific">Labilithrix luteola</name>
    <dbReference type="NCBI Taxonomy" id="1391654"/>
    <lineage>
        <taxon>Bacteria</taxon>
        <taxon>Pseudomonadati</taxon>
        <taxon>Myxococcota</taxon>
        <taxon>Polyangia</taxon>
        <taxon>Polyangiales</taxon>
        <taxon>Labilitrichaceae</taxon>
        <taxon>Labilithrix</taxon>
    </lineage>
</organism>
<dbReference type="EMBL" id="CP012333">
    <property type="protein sequence ID" value="AKU98190.1"/>
    <property type="molecule type" value="Genomic_DNA"/>
</dbReference>
<reference evidence="1 2" key="1">
    <citation type="submission" date="2015-08" db="EMBL/GenBank/DDBJ databases">
        <authorList>
            <person name="Babu N.S."/>
            <person name="Beckwith C.J."/>
            <person name="Beseler K.G."/>
            <person name="Brison A."/>
            <person name="Carone J.V."/>
            <person name="Caskin T.P."/>
            <person name="Diamond M."/>
            <person name="Durham M.E."/>
            <person name="Foxe J.M."/>
            <person name="Go M."/>
            <person name="Henderson B.A."/>
            <person name="Jones I.B."/>
            <person name="McGettigan J.A."/>
            <person name="Micheletti S.J."/>
            <person name="Nasrallah M.E."/>
            <person name="Ortiz D."/>
            <person name="Piller C.R."/>
            <person name="Privatt S.R."/>
            <person name="Schneider S.L."/>
            <person name="Sharp S."/>
            <person name="Smith T.C."/>
            <person name="Stanton J.D."/>
            <person name="Ullery H.E."/>
            <person name="Wilson R.J."/>
            <person name="Serrano M.G."/>
            <person name="Buck G."/>
            <person name="Lee V."/>
            <person name="Wang Y."/>
            <person name="Carvalho R."/>
            <person name="Voegtly L."/>
            <person name="Shi R."/>
            <person name="Duckworth R."/>
            <person name="Johnson A."/>
            <person name="Loviza R."/>
            <person name="Walstead R."/>
            <person name="Shah Z."/>
            <person name="Kiflezghi M."/>
            <person name="Wade K."/>
            <person name="Ball S.L."/>
            <person name="Bradley K.W."/>
            <person name="Asai D.J."/>
            <person name="Bowman C.A."/>
            <person name="Russell D.A."/>
            <person name="Pope W.H."/>
            <person name="Jacobs-Sera D."/>
            <person name="Hendrix R.W."/>
            <person name="Hatfull G.F."/>
        </authorList>
    </citation>
    <scope>NUCLEOTIDE SEQUENCE [LARGE SCALE GENOMIC DNA]</scope>
    <source>
        <strain evidence="1 2">DSM 27648</strain>
    </source>
</reference>
<accession>A0A0K1PXC9</accession>
<sequence length="66" mass="7232">MGKELHTSRLVSGLGWVTSRRHPPAAQGRNRGWLLARVRSHTPPRDESLDDSCAVGRDQINATGEA</sequence>
<dbReference type="STRING" id="1391654.AKJ09_04854"/>
<dbReference type="AlphaFoldDB" id="A0A0K1PXC9"/>
<gene>
    <name evidence="1" type="ORF">AKJ09_04854</name>
</gene>
<dbReference type="Proteomes" id="UP000064967">
    <property type="component" value="Chromosome"/>
</dbReference>
<protein>
    <submittedName>
        <fullName evidence="1">Uncharacterized protein</fullName>
    </submittedName>
</protein>